<feature type="transmembrane region" description="Helical" evidence="1">
    <location>
        <begin position="12"/>
        <end position="32"/>
    </location>
</feature>
<protein>
    <submittedName>
        <fullName evidence="2">Uncharacterized protein</fullName>
    </submittedName>
</protein>
<feature type="transmembrane region" description="Helical" evidence="1">
    <location>
        <begin position="98"/>
        <end position="118"/>
    </location>
</feature>
<name>A0ABT3Z9Z6_9HYPH</name>
<dbReference type="RefSeq" id="WP_267654160.1">
    <property type="nucleotide sequence ID" value="NZ_JAOVZR010000001.1"/>
</dbReference>
<accession>A0ABT3Z9Z6</accession>
<keyword evidence="1" id="KW-0472">Membrane</keyword>
<feature type="transmembrane region" description="Helical" evidence="1">
    <location>
        <begin position="72"/>
        <end position="92"/>
    </location>
</feature>
<feature type="transmembrane region" description="Helical" evidence="1">
    <location>
        <begin position="38"/>
        <end position="60"/>
    </location>
</feature>
<keyword evidence="1" id="KW-1133">Transmembrane helix</keyword>
<comment type="caution">
    <text evidence="2">The sequence shown here is derived from an EMBL/GenBank/DDBJ whole genome shotgun (WGS) entry which is preliminary data.</text>
</comment>
<dbReference type="Proteomes" id="UP001073227">
    <property type="component" value="Unassembled WGS sequence"/>
</dbReference>
<sequence>MSAKPNTERDLLVFSIWAVLGFGGLAFLLEGFKRNSYLITLLGTAFIVAGFVAHIIVNGLYQQGFRSGETALGIGLFGVLTFTFIAGVFSGGMSMVDYYSGLTLFAVLVVGFIAYLSTRHGLRGAFSRFHVKTSVSGDGSR</sequence>
<dbReference type="EMBL" id="JAOVZR010000001">
    <property type="protein sequence ID" value="MCY0148610.1"/>
    <property type="molecule type" value="Genomic_DNA"/>
</dbReference>
<reference evidence="2" key="1">
    <citation type="submission" date="2022-10" db="EMBL/GenBank/DDBJ databases">
        <title>Hoeflea sp. G2-23, isolated from marine algae.</title>
        <authorList>
            <person name="Kristyanto S."/>
            <person name="Kim J.M."/>
            <person name="Jeon C.O."/>
        </authorList>
    </citation>
    <scope>NUCLEOTIDE SEQUENCE</scope>
    <source>
        <strain evidence="2">G2-23</strain>
    </source>
</reference>
<evidence type="ECO:0000256" key="1">
    <source>
        <dbReference type="SAM" id="Phobius"/>
    </source>
</evidence>
<keyword evidence="3" id="KW-1185">Reference proteome</keyword>
<evidence type="ECO:0000313" key="3">
    <source>
        <dbReference type="Proteomes" id="UP001073227"/>
    </source>
</evidence>
<organism evidence="2 3">
    <name type="scientific">Hoeflea algicola</name>
    <dbReference type="NCBI Taxonomy" id="2983763"/>
    <lineage>
        <taxon>Bacteria</taxon>
        <taxon>Pseudomonadati</taxon>
        <taxon>Pseudomonadota</taxon>
        <taxon>Alphaproteobacteria</taxon>
        <taxon>Hyphomicrobiales</taxon>
        <taxon>Rhizobiaceae</taxon>
        <taxon>Hoeflea</taxon>
    </lineage>
</organism>
<evidence type="ECO:0000313" key="2">
    <source>
        <dbReference type="EMBL" id="MCY0148610.1"/>
    </source>
</evidence>
<keyword evidence="1" id="KW-0812">Transmembrane</keyword>
<proteinExistence type="predicted"/>
<gene>
    <name evidence="2" type="ORF">OEG84_13060</name>
</gene>